<sequence>MYASHVDAVRCLRKMRHRLCDCAIELGPRGADTRDDAAETITAHRTVLAQWPYFRSLFARADPVRIDVGTGDTKGVCHVVYSVVIPFAASSVRALVDMAYDSARIDLLDDSKACDPVDVIKCAIYLGVSTRNVHGLIAHVVETLLSHLPTTAPDRGTRAVSTDVGAFVLHMLAADLEESTKRRLVTRLYYLMSDADRATAAETHKDMLLPSLLYGMETAPPFGPRICCDRIVAPCSAPRVIGSAPATVTVSFRQAVFGCANGIVVTLRIDSAVAAFWHCRMRFLHPIEKCADHTSRTVHTGAPSIWTFAEDLTSDVPGVYRSGLTACEIDMWPAL</sequence>
<accession>A0A2U7UAV3</accession>
<dbReference type="KEGG" id="vg:36844697"/>
<dbReference type="RefSeq" id="YP_009483825.1">
    <property type="nucleotide sequence ID" value="NC_037667.1"/>
</dbReference>
<evidence type="ECO:0000259" key="1">
    <source>
        <dbReference type="PROSITE" id="PS50097"/>
    </source>
</evidence>
<reference evidence="2" key="1">
    <citation type="journal article" date="2018" name="Nat. Commun.">
        <title>Diversity and evolution of the emerging Pandoraviridae family.</title>
        <authorList>
            <person name="Legendre M."/>
            <person name="Fabre E."/>
            <person name="Poirot O."/>
            <person name="Jeudy S."/>
            <person name="Lartigue A."/>
            <person name="Alempic J.M."/>
            <person name="Beucher L."/>
            <person name="Philippe N."/>
            <person name="Bertaux L."/>
            <person name="Christo-Foroux E."/>
            <person name="Labadie K."/>
            <person name="Coute Y."/>
            <person name="Abergel C."/>
            <person name="Claverie J.M."/>
        </authorList>
    </citation>
    <scope>NUCLEOTIDE SEQUENCE [LARGE SCALE GENOMIC DNA]</scope>
    <source>
        <strain evidence="2">Quercus</strain>
    </source>
</reference>
<dbReference type="PROSITE" id="PS50097">
    <property type="entry name" value="BTB"/>
    <property type="match status" value="1"/>
</dbReference>
<dbReference type="InterPro" id="IPR000210">
    <property type="entry name" value="BTB/POZ_dom"/>
</dbReference>
<feature type="domain" description="BTB" evidence="1">
    <location>
        <begin position="20"/>
        <end position="102"/>
    </location>
</feature>
<dbReference type="InterPro" id="IPR011333">
    <property type="entry name" value="SKP1/BTB/POZ_sf"/>
</dbReference>
<evidence type="ECO:0000313" key="2">
    <source>
        <dbReference type="EMBL" id="AVK75556.1"/>
    </source>
</evidence>
<proteinExistence type="predicted"/>
<protein>
    <submittedName>
        <fullName evidence="2">BTB domain containing protein</fullName>
    </submittedName>
</protein>
<name>A0A2U7UAV3_9VIRU</name>
<organism evidence="2">
    <name type="scientific">Pandoravirus quercus</name>
    <dbReference type="NCBI Taxonomy" id="2107709"/>
    <lineage>
        <taxon>Viruses</taxon>
        <taxon>Pandoravirus</taxon>
    </lineage>
</organism>
<dbReference type="GeneID" id="36844697"/>
<dbReference type="EMBL" id="MG011689">
    <property type="protein sequence ID" value="AVK75556.1"/>
    <property type="molecule type" value="Genomic_DNA"/>
</dbReference>
<gene>
    <name evidence="2" type="ORF">pqer_cds_1134</name>
</gene>
<dbReference type="Proteomes" id="UP000248852">
    <property type="component" value="Segment"/>
</dbReference>
<dbReference type="Gene3D" id="3.30.710.10">
    <property type="entry name" value="Potassium Channel Kv1.1, Chain A"/>
    <property type="match status" value="1"/>
</dbReference>